<dbReference type="PANTHER" id="PTHR22807">
    <property type="entry name" value="NOP2 YEAST -RELATED NOL1/NOP2/FMU SUN DOMAIN-CONTAINING"/>
    <property type="match status" value="1"/>
</dbReference>
<dbReference type="Gene3D" id="3.30.70.1170">
    <property type="entry name" value="Sun protein, domain 3"/>
    <property type="match status" value="1"/>
</dbReference>
<sequence>ESEEEELDIEKKSRILDAERTREQEDADAELQLNIQQEPDDFTLPTAQELEEEGKRPPDLPNLQRRIKEVVRFLSSFKALRKKGSTWKDYIERLGADLSLYYGYNEYLIQTFLEMLPVAEAVELIEANETPPPTCLRTNTL</sequence>
<dbReference type="Proteomes" id="UP000824469">
    <property type="component" value="Unassembled WGS sequence"/>
</dbReference>
<dbReference type="GO" id="GO:0070475">
    <property type="term" value="P:rRNA base methylation"/>
    <property type="evidence" value="ECO:0007669"/>
    <property type="project" value="TreeGrafter"/>
</dbReference>
<dbReference type="InterPro" id="IPR023273">
    <property type="entry name" value="RCMT_NOP2"/>
</dbReference>
<dbReference type="GO" id="GO:0000470">
    <property type="term" value="P:maturation of LSU-rRNA"/>
    <property type="evidence" value="ECO:0007669"/>
    <property type="project" value="TreeGrafter"/>
</dbReference>
<accession>A0AA38GCC1</accession>
<dbReference type="GO" id="GO:0009383">
    <property type="term" value="F:rRNA (cytosine-C5-)-methyltransferase activity"/>
    <property type="evidence" value="ECO:0007669"/>
    <property type="project" value="TreeGrafter"/>
</dbReference>
<gene>
    <name evidence="2" type="ORF">KI387_020529</name>
</gene>
<evidence type="ECO:0000313" key="3">
    <source>
        <dbReference type="Proteomes" id="UP000824469"/>
    </source>
</evidence>
<feature type="compositionally biased region" description="Basic and acidic residues" evidence="1">
    <location>
        <begin position="9"/>
        <end position="24"/>
    </location>
</feature>
<dbReference type="PANTHER" id="PTHR22807:SF30">
    <property type="entry name" value="28S RRNA (CYTOSINE(4447)-C(5))-METHYLTRANSFERASE-RELATED"/>
    <property type="match status" value="1"/>
</dbReference>
<protein>
    <submittedName>
        <fullName evidence="2">Uncharacterized protein</fullName>
    </submittedName>
</protein>
<name>A0AA38GCC1_TAXCH</name>
<reference evidence="2 3" key="1">
    <citation type="journal article" date="2021" name="Nat. Plants">
        <title>The Taxus genome provides insights into paclitaxel biosynthesis.</title>
        <authorList>
            <person name="Xiong X."/>
            <person name="Gou J."/>
            <person name="Liao Q."/>
            <person name="Li Y."/>
            <person name="Zhou Q."/>
            <person name="Bi G."/>
            <person name="Li C."/>
            <person name="Du R."/>
            <person name="Wang X."/>
            <person name="Sun T."/>
            <person name="Guo L."/>
            <person name="Liang H."/>
            <person name="Lu P."/>
            <person name="Wu Y."/>
            <person name="Zhang Z."/>
            <person name="Ro D.K."/>
            <person name="Shang Y."/>
            <person name="Huang S."/>
            <person name="Yan J."/>
        </authorList>
    </citation>
    <scope>NUCLEOTIDE SEQUENCE [LARGE SCALE GENOMIC DNA]</scope>
    <source>
        <strain evidence="2">Ta-2019</strain>
    </source>
</reference>
<dbReference type="PRINTS" id="PR02012">
    <property type="entry name" value="RCMTNOP2"/>
</dbReference>
<dbReference type="GO" id="GO:0005730">
    <property type="term" value="C:nucleolus"/>
    <property type="evidence" value="ECO:0007669"/>
    <property type="project" value="TreeGrafter"/>
</dbReference>
<feature type="non-terminal residue" evidence="2">
    <location>
        <position position="141"/>
    </location>
</feature>
<feature type="non-terminal residue" evidence="2">
    <location>
        <position position="1"/>
    </location>
</feature>
<feature type="region of interest" description="Disordered" evidence="1">
    <location>
        <begin position="1"/>
        <end position="61"/>
    </location>
</feature>
<comment type="caution">
    <text evidence="2">The sequence shown here is derived from an EMBL/GenBank/DDBJ whole genome shotgun (WGS) entry which is preliminary data.</text>
</comment>
<keyword evidence="3" id="KW-1185">Reference proteome</keyword>
<dbReference type="AlphaFoldDB" id="A0AA38GCC1"/>
<organism evidence="2 3">
    <name type="scientific">Taxus chinensis</name>
    <name type="common">Chinese yew</name>
    <name type="synonym">Taxus wallichiana var. chinensis</name>
    <dbReference type="NCBI Taxonomy" id="29808"/>
    <lineage>
        <taxon>Eukaryota</taxon>
        <taxon>Viridiplantae</taxon>
        <taxon>Streptophyta</taxon>
        <taxon>Embryophyta</taxon>
        <taxon>Tracheophyta</taxon>
        <taxon>Spermatophyta</taxon>
        <taxon>Pinopsida</taxon>
        <taxon>Pinidae</taxon>
        <taxon>Conifers II</taxon>
        <taxon>Cupressales</taxon>
        <taxon>Taxaceae</taxon>
        <taxon>Taxus</taxon>
    </lineage>
</organism>
<proteinExistence type="predicted"/>
<dbReference type="InterPro" id="IPR023267">
    <property type="entry name" value="RCMT"/>
</dbReference>
<evidence type="ECO:0000313" key="2">
    <source>
        <dbReference type="EMBL" id="KAH9318760.1"/>
    </source>
</evidence>
<evidence type="ECO:0000256" key="1">
    <source>
        <dbReference type="SAM" id="MobiDB-lite"/>
    </source>
</evidence>
<dbReference type="EMBL" id="JAHRHJ020000004">
    <property type="protein sequence ID" value="KAH9318760.1"/>
    <property type="molecule type" value="Genomic_DNA"/>
</dbReference>